<evidence type="ECO:0000256" key="1">
    <source>
        <dbReference type="SAM" id="MobiDB-lite"/>
    </source>
</evidence>
<name>A0A2V5HRN8_ASPV1</name>
<dbReference type="OMA" id="QGQREDY"/>
<dbReference type="AlphaFoldDB" id="A0A2V5HRN8"/>
<feature type="region of interest" description="Disordered" evidence="1">
    <location>
        <begin position="1"/>
        <end position="78"/>
    </location>
</feature>
<feature type="compositionally biased region" description="Polar residues" evidence="1">
    <location>
        <begin position="65"/>
        <end position="78"/>
    </location>
</feature>
<dbReference type="EMBL" id="KZ825139">
    <property type="protein sequence ID" value="PYI18940.1"/>
    <property type="molecule type" value="Genomic_DNA"/>
</dbReference>
<dbReference type="Proteomes" id="UP000249829">
    <property type="component" value="Unassembled WGS sequence"/>
</dbReference>
<organism evidence="2 3">
    <name type="scientific">Aspergillus violaceofuscus (strain CBS 115571)</name>
    <dbReference type="NCBI Taxonomy" id="1450538"/>
    <lineage>
        <taxon>Eukaryota</taxon>
        <taxon>Fungi</taxon>
        <taxon>Dikarya</taxon>
        <taxon>Ascomycota</taxon>
        <taxon>Pezizomycotina</taxon>
        <taxon>Eurotiomycetes</taxon>
        <taxon>Eurotiomycetidae</taxon>
        <taxon>Eurotiales</taxon>
        <taxon>Aspergillaceae</taxon>
        <taxon>Aspergillus</taxon>
    </lineage>
</organism>
<feature type="compositionally biased region" description="Basic and acidic residues" evidence="1">
    <location>
        <begin position="47"/>
        <end position="64"/>
    </location>
</feature>
<evidence type="ECO:0000313" key="3">
    <source>
        <dbReference type="Proteomes" id="UP000249829"/>
    </source>
</evidence>
<proteinExistence type="predicted"/>
<reference evidence="2 3" key="1">
    <citation type="submission" date="2018-02" db="EMBL/GenBank/DDBJ databases">
        <title>The genomes of Aspergillus section Nigri reveals drivers in fungal speciation.</title>
        <authorList>
            <consortium name="DOE Joint Genome Institute"/>
            <person name="Vesth T.C."/>
            <person name="Nybo J."/>
            <person name="Theobald S."/>
            <person name="Brandl J."/>
            <person name="Frisvad J.C."/>
            <person name="Nielsen K.F."/>
            <person name="Lyhne E.K."/>
            <person name="Kogle M.E."/>
            <person name="Kuo A."/>
            <person name="Riley R."/>
            <person name="Clum A."/>
            <person name="Nolan M."/>
            <person name="Lipzen A."/>
            <person name="Salamov A."/>
            <person name="Henrissat B."/>
            <person name="Wiebenga A."/>
            <person name="De vries R.P."/>
            <person name="Grigoriev I.V."/>
            <person name="Mortensen U.H."/>
            <person name="Andersen M.R."/>
            <person name="Baker S.E."/>
        </authorList>
    </citation>
    <scope>NUCLEOTIDE SEQUENCE [LARGE SCALE GENOMIC DNA]</scope>
    <source>
        <strain evidence="2 3">CBS 115571</strain>
    </source>
</reference>
<evidence type="ECO:0000313" key="2">
    <source>
        <dbReference type="EMBL" id="PYI18940.1"/>
    </source>
</evidence>
<protein>
    <submittedName>
        <fullName evidence="2">Uncharacterized protein</fullName>
    </submittedName>
</protein>
<feature type="compositionally biased region" description="Basic and acidic residues" evidence="1">
    <location>
        <begin position="30"/>
        <end position="39"/>
    </location>
</feature>
<gene>
    <name evidence="2" type="ORF">BO99DRAFT_443474</name>
</gene>
<keyword evidence="3" id="KW-1185">Reference proteome</keyword>
<accession>A0A2V5HRN8</accession>
<feature type="compositionally biased region" description="Low complexity" evidence="1">
    <location>
        <begin position="1"/>
        <end position="26"/>
    </location>
</feature>
<sequence length="78" mass="8392">MDKLSGLASKLGGSHGSSGSSNNNNNQEDYVDKGVDNIESRFGADPQKLRSTNEKATDFARNKFESSTGRNVPDKISN</sequence>